<dbReference type="EMBL" id="PGOL01000684">
    <property type="protein sequence ID" value="PKI66169.1"/>
    <property type="molecule type" value="Genomic_DNA"/>
</dbReference>
<evidence type="ECO:0008006" key="3">
    <source>
        <dbReference type="Google" id="ProtNLM"/>
    </source>
</evidence>
<reference evidence="1 2" key="1">
    <citation type="submission" date="2017-11" db="EMBL/GenBank/DDBJ databases">
        <title>De-novo sequencing of pomegranate (Punica granatum L.) genome.</title>
        <authorList>
            <person name="Akparov Z."/>
            <person name="Amiraslanov A."/>
            <person name="Hajiyeva S."/>
            <person name="Abbasov M."/>
            <person name="Kaur K."/>
            <person name="Hamwieh A."/>
            <person name="Solovyev V."/>
            <person name="Salamov A."/>
            <person name="Braich B."/>
            <person name="Kosarev P."/>
            <person name="Mahmoud A."/>
            <person name="Hajiyev E."/>
            <person name="Babayeva S."/>
            <person name="Izzatullayeva V."/>
            <person name="Mammadov A."/>
            <person name="Mammadov A."/>
            <person name="Sharifova S."/>
            <person name="Ojaghi J."/>
            <person name="Eynullazada K."/>
            <person name="Bayramov B."/>
            <person name="Abdulazimova A."/>
            <person name="Shahmuradov I."/>
        </authorList>
    </citation>
    <scope>NUCLEOTIDE SEQUENCE [LARGE SCALE GENOMIC DNA]</scope>
    <source>
        <strain evidence="2">cv. AG2017</strain>
        <tissue evidence="1">Leaf</tissue>
    </source>
</reference>
<dbReference type="Pfam" id="PF14223">
    <property type="entry name" value="Retrotran_gag_2"/>
    <property type="match status" value="1"/>
</dbReference>
<dbReference type="Proteomes" id="UP000233551">
    <property type="component" value="Unassembled WGS sequence"/>
</dbReference>
<comment type="caution">
    <text evidence="1">The sequence shown here is derived from an EMBL/GenBank/DDBJ whole genome shotgun (WGS) entry which is preliminary data.</text>
</comment>
<dbReference type="AlphaFoldDB" id="A0A2I0KCA7"/>
<gene>
    <name evidence="1" type="ORF">CRG98_013422</name>
</gene>
<evidence type="ECO:0000313" key="1">
    <source>
        <dbReference type="EMBL" id="PKI66169.1"/>
    </source>
</evidence>
<name>A0A2I0KCA7_PUNGR</name>
<evidence type="ECO:0000313" key="2">
    <source>
        <dbReference type="Proteomes" id="UP000233551"/>
    </source>
</evidence>
<protein>
    <recommendedName>
        <fullName evidence="3">Retrovirus-related Pol polyprotein from transposon TNT 1-94</fullName>
    </recommendedName>
</protein>
<dbReference type="STRING" id="22663.A0A2I0KCA7"/>
<organism evidence="1 2">
    <name type="scientific">Punica granatum</name>
    <name type="common">Pomegranate</name>
    <dbReference type="NCBI Taxonomy" id="22663"/>
    <lineage>
        <taxon>Eukaryota</taxon>
        <taxon>Viridiplantae</taxon>
        <taxon>Streptophyta</taxon>
        <taxon>Embryophyta</taxon>
        <taxon>Tracheophyta</taxon>
        <taxon>Spermatophyta</taxon>
        <taxon>Magnoliopsida</taxon>
        <taxon>eudicotyledons</taxon>
        <taxon>Gunneridae</taxon>
        <taxon>Pentapetalae</taxon>
        <taxon>rosids</taxon>
        <taxon>malvids</taxon>
        <taxon>Myrtales</taxon>
        <taxon>Lythraceae</taxon>
        <taxon>Punica</taxon>
    </lineage>
</organism>
<keyword evidence="2" id="KW-1185">Reference proteome</keyword>
<sequence>MKALLVQHGLERALEGEKKLPATPPPEEKKTVMSKAIKLSLFNKVLRENSMTIKAREPIEFGMSLGDRVDLFNQIMMNPTNMAIKVEDEDQTLLLMCSLPEAYESFVNTMLYGRTSIALEDGNAALNSEELQKKRNCPRQKGKQGKFSSNVVVAEESYEEGDILTITGNENVGVMILTASSMSGTLVGMKGLFQKGVYVLQEKASTTETECPTLEEKYLESLRDGGDLLETNKWEKHKLYVCGKASIFLTSNVAFNFPTLVKQIESTCQGHAAKLGKKVELGSKVSITQPGVEIIQGISLYLLNL</sequence>
<proteinExistence type="predicted"/>
<accession>A0A2I0KCA7</accession>